<dbReference type="Pfam" id="PF01041">
    <property type="entry name" value="DegT_DnrJ_EryC1"/>
    <property type="match status" value="1"/>
</dbReference>
<dbReference type="CDD" id="cd00616">
    <property type="entry name" value="AHBA_syn"/>
    <property type="match status" value="1"/>
</dbReference>
<dbReference type="PIRSF" id="PIRSF000390">
    <property type="entry name" value="PLP_StrS"/>
    <property type="match status" value="1"/>
</dbReference>
<dbReference type="AlphaFoldDB" id="A0A1F7GWU2"/>
<comment type="caution">
    <text evidence="2">The sequence shown here is derived from an EMBL/GenBank/DDBJ whole genome shotgun (WGS) entry which is preliminary data.</text>
</comment>
<reference evidence="2 3" key="1">
    <citation type="journal article" date="2016" name="Nat. Commun.">
        <title>Thousands of microbial genomes shed light on interconnected biogeochemical processes in an aquifer system.</title>
        <authorList>
            <person name="Anantharaman K."/>
            <person name="Brown C.T."/>
            <person name="Hug L.A."/>
            <person name="Sharon I."/>
            <person name="Castelle C.J."/>
            <person name="Probst A.J."/>
            <person name="Thomas B.C."/>
            <person name="Singh A."/>
            <person name="Wilkins M.J."/>
            <person name="Karaoz U."/>
            <person name="Brodie E.L."/>
            <person name="Williams K.H."/>
            <person name="Hubbard S.S."/>
            <person name="Banfield J.F."/>
        </authorList>
    </citation>
    <scope>NUCLEOTIDE SEQUENCE [LARGE SCALE GENOMIC DNA]</scope>
</reference>
<organism evidence="2 3">
    <name type="scientific">Candidatus Roizmanbacteria bacterium RIFCSPHIGHO2_02_FULL_37_24</name>
    <dbReference type="NCBI Taxonomy" id="1802037"/>
    <lineage>
        <taxon>Bacteria</taxon>
        <taxon>Candidatus Roizmaniibacteriota</taxon>
    </lineage>
</organism>
<dbReference type="PANTHER" id="PTHR30244:SF34">
    <property type="entry name" value="DTDP-4-AMINO-4,6-DIDEOXYGALACTOSE TRANSAMINASE"/>
    <property type="match status" value="1"/>
</dbReference>
<evidence type="ECO:0000313" key="2">
    <source>
        <dbReference type="EMBL" id="OGK23234.1"/>
    </source>
</evidence>
<proteinExistence type="inferred from homology"/>
<dbReference type="EMBL" id="MFZM01000024">
    <property type="protein sequence ID" value="OGK23234.1"/>
    <property type="molecule type" value="Genomic_DNA"/>
</dbReference>
<dbReference type="PANTHER" id="PTHR30244">
    <property type="entry name" value="TRANSAMINASE"/>
    <property type="match status" value="1"/>
</dbReference>
<keyword evidence="1" id="KW-0663">Pyridoxal phosphate</keyword>
<dbReference type="InterPro" id="IPR015422">
    <property type="entry name" value="PyrdxlP-dep_Trfase_small"/>
</dbReference>
<dbReference type="InterPro" id="IPR015424">
    <property type="entry name" value="PyrdxlP-dep_Trfase"/>
</dbReference>
<dbReference type="GO" id="GO:0008483">
    <property type="term" value="F:transaminase activity"/>
    <property type="evidence" value="ECO:0007669"/>
    <property type="project" value="TreeGrafter"/>
</dbReference>
<dbReference type="Gene3D" id="3.40.640.10">
    <property type="entry name" value="Type I PLP-dependent aspartate aminotransferase-like (Major domain)"/>
    <property type="match status" value="1"/>
</dbReference>
<evidence type="ECO:0000313" key="3">
    <source>
        <dbReference type="Proteomes" id="UP000177159"/>
    </source>
</evidence>
<dbReference type="InterPro" id="IPR015421">
    <property type="entry name" value="PyrdxlP-dep_Trfase_major"/>
</dbReference>
<accession>A0A1F7GWU2</accession>
<evidence type="ECO:0000256" key="1">
    <source>
        <dbReference type="RuleBase" id="RU004508"/>
    </source>
</evidence>
<protein>
    <submittedName>
        <fullName evidence="2">NarL family transcriptional regulator</fullName>
    </submittedName>
</protein>
<comment type="similarity">
    <text evidence="1">Belongs to the DegT/DnrJ/EryC1 family.</text>
</comment>
<dbReference type="SUPFAM" id="SSF53383">
    <property type="entry name" value="PLP-dependent transferases"/>
    <property type="match status" value="1"/>
</dbReference>
<dbReference type="InterPro" id="IPR000653">
    <property type="entry name" value="DegT/StrS_aminotransferase"/>
</dbReference>
<sequence length="397" mass="45352">MLRVPYGQAVHGEEEKKRVVQVLDEHRTIMGKEIREFEERVAKIYNKKFGVMVNSGSSAILLALELLDLPEGSEIITPLLTFATTVGPIVMKKHIPVFADVEEGTYNINVDQIEDLITKKTKALIIPLLLGNASNLIRIRDIAKKHNLYFIEDSCDTLGATYKGKPTGTYSDISITSFYGSHIITAGGGGGILMMNRSDWRDRARVLRGWGRSSSLFSESEDINIRFKGKLGSIPYDAKFIFDEIGYNFLPMEIGAAFGNAQLKRLPSFRKIRERNFADLYSFFKKYEQFFILPKQHPQLRTQWLAFPLTLREKAPFQRLQLAEYLEKANVQTRPIFTGNILKQPGFAHIKHRKMKNDYKITEAVMRRGIVVGCHHGLEKKHINRIKDVFGAFLRKL</sequence>
<dbReference type="Gene3D" id="3.90.1150.10">
    <property type="entry name" value="Aspartate Aminotransferase, domain 1"/>
    <property type="match status" value="1"/>
</dbReference>
<dbReference type="GO" id="GO:0030170">
    <property type="term" value="F:pyridoxal phosphate binding"/>
    <property type="evidence" value="ECO:0007669"/>
    <property type="project" value="TreeGrafter"/>
</dbReference>
<gene>
    <name evidence="2" type="ORF">A3C24_00865</name>
</gene>
<dbReference type="GO" id="GO:0000271">
    <property type="term" value="P:polysaccharide biosynthetic process"/>
    <property type="evidence" value="ECO:0007669"/>
    <property type="project" value="TreeGrafter"/>
</dbReference>
<dbReference type="Proteomes" id="UP000177159">
    <property type="component" value="Unassembled WGS sequence"/>
</dbReference>
<name>A0A1F7GWU2_9BACT</name>